<keyword evidence="9" id="KW-1133">Transmembrane helix</keyword>
<dbReference type="RefSeq" id="WP_064123616.1">
    <property type="nucleotide sequence ID" value="NZ_CP015243.1"/>
</dbReference>
<dbReference type="InterPro" id="IPR058624">
    <property type="entry name" value="MdtA-like_HH"/>
</dbReference>
<accession>A0A172YHN2</accession>
<dbReference type="Pfam" id="PF25917">
    <property type="entry name" value="BSH_RND"/>
    <property type="match status" value="1"/>
</dbReference>
<dbReference type="InterPro" id="IPR058626">
    <property type="entry name" value="MdtA-like_b-barrel"/>
</dbReference>
<keyword evidence="7" id="KW-0175">Coiled coil</keyword>
<keyword evidence="3" id="KW-0813">Transport</keyword>
<evidence type="ECO:0000256" key="8">
    <source>
        <dbReference type="SAM" id="MobiDB-lite"/>
    </source>
</evidence>
<keyword evidence="9" id="KW-0812">Transmembrane</keyword>
<evidence type="ECO:0000313" key="15">
    <source>
        <dbReference type="Proteomes" id="UP000077875"/>
    </source>
</evidence>
<dbReference type="NCBIfam" id="TIGR01730">
    <property type="entry name" value="RND_mfp"/>
    <property type="match status" value="1"/>
</dbReference>
<dbReference type="EMBL" id="CP015243">
    <property type="protein sequence ID" value="ANF58761.1"/>
    <property type="molecule type" value="Genomic_DNA"/>
</dbReference>
<keyword evidence="5" id="KW-0997">Cell inner membrane</keyword>
<evidence type="ECO:0000259" key="10">
    <source>
        <dbReference type="Pfam" id="PF25876"/>
    </source>
</evidence>
<dbReference type="Gene3D" id="2.40.30.170">
    <property type="match status" value="1"/>
</dbReference>
<proteinExistence type="inferred from homology"/>
<protein>
    <submittedName>
        <fullName evidence="14">Uncharacterized protein</fullName>
    </submittedName>
</protein>
<keyword evidence="6 9" id="KW-0472">Membrane</keyword>
<feature type="domain" description="Multidrug resistance protein MdtA-like alpha-helical hairpin" evidence="10">
    <location>
        <begin position="118"/>
        <end position="187"/>
    </location>
</feature>
<dbReference type="PANTHER" id="PTHR30469">
    <property type="entry name" value="MULTIDRUG RESISTANCE PROTEIN MDTA"/>
    <property type="match status" value="1"/>
</dbReference>
<evidence type="ECO:0000256" key="7">
    <source>
        <dbReference type="SAM" id="Coils"/>
    </source>
</evidence>
<comment type="subcellular location">
    <subcellularLocation>
        <location evidence="1">Cell inner membrane</location>
    </subcellularLocation>
</comment>
<evidence type="ECO:0000256" key="1">
    <source>
        <dbReference type="ARBA" id="ARBA00004533"/>
    </source>
</evidence>
<feature type="region of interest" description="Disordered" evidence="8">
    <location>
        <begin position="382"/>
        <end position="401"/>
    </location>
</feature>
<evidence type="ECO:0000256" key="4">
    <source>
        <dbReference type="ARBA" id="ARBA00022475"/>
    </source>
</evidence>
<dbReference type="Pfam" id="PF25944">
    <property type="entry name" value="Beta-barrel_RND"/>
    <property type="match status" value="1"/>
</dbReference>
<name>A0A172YHN2_9GAMM</name>
<evidence type="ECO:0000256" key="2">
    <source>
        <dbReference type="ARBA" id="ARBA00009477"/>
    </source>
</evidence>
<dbReference type="GO" id="GO:0015562">
    <property type="term" value="F:efflux transmembrane transporter activity"/>
    <property type="evidence" value="ECO:0007669"/>
    <property type="project" value="TreeGrafter"/>
</dbReference>
<dbReference type="InterPro" id="IPR058625">
    <property type="entry name" value="MdtA-like_BSH"/>
</dbReference>
<dbReference type="InterPro" id="IPR058627">
    <property type="entry name" value="MdtA-like_C"/>
</dbReference>
<dbReference type="Gene3D" id="2.40.50.100">
    <property type="match status" value="1"/>
</dbReference>
<dbReference type="GO" id="GO:1990281">
    <property type="term" value="C:efflux pump complex"/>
    <property type="evidence" value="ECO:0007669"/>
    <property type="project" value="TreeGrafter"/>
</dbReference>
<dbReference type="STRING" id="376489.A5892_15860"/>
<evidence type="ECO:0000313" key="14">
    <source>
        <dbReference type="EMBL" id="ANF58761.1"/>
    </source>
</evidence>
<evidence type="ECO:0000259" key="11">
    <source>
        <dbReference type="Pfam" id="PF25917"/>
    </source>
</evidence>
<evidence type="ECO:0000259" key="12">
    <source>
        <dbReference type="Pfam" id="PF25944"/>
    </source>
</evidence>
<keyword evidence="15" id="KW-1185">Reference proteome</keyword>
<comment type="similarity">
    <text evidence="2">Belongs to the membrane fusion protein (MFP) (TC 8.A.1) family.</text>
</comment>
<dbReference type="FunFam" id="2.40.420.20:FF:000001">
    <property type="entry name" value="Efflux RND transporter periplasmic adaptor subunit"/>
    <property type="match status" value="1"/>
</dbReference>
<evidence type="ECO:0000256" key="3">
    <source>
        <dbReference type="ARBA" id="ARBA00022448"/>
    </source>
</evidence>
<dbReference type="Proteomes" id="UP000077875">
    <property type="component" value="Chromosome"/>
</dbReference>
<dbReference type="Gene3D" id="1.10.287.470">
    <property type="entry name" value="Helix hairpin bin"/>
    <property type="match status" value="1"/>
</dbReference>
<feature type="domain" description="Multidrug resistance protein MdtA-like C-terminal permuted SH3" evidence="13">
    <location>
        <begin position="309"/>
        <end position="370"/>
    </location>
</feature>
<keyword evidence="4" id="KW-1003">Cell membrane</keyword>
<dbReference type="InterPro" id="IPR006143">
    <property type="entry name" value="RND_pump_MFP"/>
</dbReference>
<evidence type="ECO:0000259" key="13">
    <source>
        <dbReference type="Pfam" id="PF25967"/>
    </source>
</evidence>
<dbReference type="SUPFAM" id="SSF111369">
    <property type="entry name" value="HlyD-like secretion proteins"/>
    <property type="match status" value="1"/>
</dbReference>
<feature type="domain" description="Multidrug resistance protein MdtA-like beta-barrel" evidence="12">
    <location>
        <begin position="224"/>
        <end position="305"/>
    </location>
</feature>
<dbReference type="GO" id="GO:0005886">
    <property type="term" value="C:plasma membrane"/>
    <property type="evidence" value="ECO:0007669"/>
    <property type="project" value="UniProtKB-SubCell"/>
</dbReference>
<sequence>MRESAVSRRPLWLALVLSLLLLAVLLYYWYRPSADTESTPGPRGAGASMTSSVSTMPANRRDFPVHVSALGTVASLANVSLRPRVEGTLESIELEEGEWVSRGQVVARIDDRSYRAALAQARGQLAQDEAQLATAEADLARYQRLGNASAIAVQELDTQRQLVRQYQGMVAADRAAIESAEVDLSYTVLTSPVDGVVGIRNVDPGNLVSSGDTDPILTITQLDPISVIFSLPSQYRAEIAGQLATGMQVDIYTSGERQHLASGQLSSLDSTIDVETGTLRMRARFDNPDAVLYPNQFVNVRLQLEVLPDAVVIPETALQTAQDGLFVYVVDENQRVERRPVTMAASGSSSVAIASGLEPGEQVVVDGVDRLRTGMQVEVVSHSLPGEQPSTQRASGDGSAS</sequence>
<evidence type="ECO:0000256" key="5">
    <source>
        <dbReference type="ARBA" id="ARBA00022519"/>
    </source>
</evidence>
<feature type="domain" description="Multidrug resistance protein MdtA-like barrel-sandwich hybrid" evidence="11">
    <location>
        <begin position="78"/>
        <end position="220"/>
    </location>
</feature>
<reference evidence="14 15" key="1">
    <citation type="submission" date="2016-04" db="EMBL/GenBank/DDBJ databases">
        <title>Complete Genome Sequence of Halotalea alkalilenta IHB B 13600.</title>
        <authorList>
            <person name="Swarnkar M.K."/>
            <person name="Sharma A."/>
            <person name="Kaushal K."/>
            <person name="Soni R."/>
            <person name="Rana S."/>
            <person name="Singh A.K."/>
            <person name="Gulati A."/>
        </authorList>
    </citation>
    <scope>NUCLEOTIDE SEQUENCE [LARGE SCALE GENOMIC DNA]</scope>
    <source>
        <strain evidence="14 15">IHB B 13600</strain>
    </source>
</reference>
<feature type="coiled-coil region" evidence="7">
    <location>
        <begin position="118"/>
        <end position="145"/>
    </location>
</feature>
<gene>
    <name evidence="14" type="ORF">A5892_15860</name>
</gene>
<evidence type="ECO:0000256" key="6">
    <source>
        <dbReference type="ARBA" id="ARBA00023136"/>
    </source>
</evidence>
<dbReference type="KEGG" id="haa:A5892_15860"/>
<organism evidence="14 15">
    <name type="scientific">Halotalea alkalilenta</name>
    <dbReference type="NCBI Taxonomy" id="376489"/>
    <lineage>
        <taxon>Bacteria</taxon>
        <taxon>Pseudomonadati</taxon>
        <taxon>Pseudomonadota</taxon>
        <taxon>Gammaproteobacteria</taxon>
        <taxon>Oceanospirillales</taxon>
        <taxon>Halomonadaceae</taxon>
        <taxon>Halotalea</taxon>
    </lineage>
</organism>
<dbReference type="AlphaFoldDB" id="A0A172YHN2"/>
<feature type="transmembrane region" description="Helical" evidence="9">
    <location>
        <begin position="12"/>
        <end position="30"/>
    </location>
</feature>
<evidence type="ECO:0000256" key="9">
    <source>
        <dbReference type="SAM" id="Phobius"/>
    </source>
</evidence>
<feature type="compositionally biased region" description="Polar residues" evidence="8">
    <location>
        <begin position="388"/>
        <end position="401"/>
    </location>
</feature>
<dbReference type="PANTHER" id="PTHR30469:SF12">
    <property type="entry name" value="MULTIDRUG RESISTANCE PROTEIN MDTA"/>
    <property type="match status" value="1"/>
</dbReference>
<dbReference type="Gene3D" id="2.40.420.20">
    <property type="match status" value="1"/>
</dbReference>
<dbReference type="Pfam" id="PF25876">
    <property type="entry name" value="HH_MFP_RND"/>
    <property type="match status" value="1"/>
</dbReference>
<dbReference type="Pfam" id="PF25967">
    <property type="entry name" value="RND-MFP_C"/>
    <property type="match status" value="1"/>
</dbReference>